<comment type="caution">
    <text evidence="1">The sequence shown here is derived from an EMBL/GenBank/DDBJ whole genome shotgun (WGS) entry which is preliminary data.</text>
</comment>
<organism evidence="1 2">
    <name type="scientific">Nakamurella flavida</name>
    <dbReference type="NCBI Taxonomy" id="363630"/>
    <lineage>
        <taxon>Bacteria</taxon>
        <taxon>Bacillati</taxon>
        <taxon>Actinomycetota</taxon>
        <taxon>Actinomycetes</taxon>
        <taxon>Nakamurellales</taxon>
        <taxon>Nakamurellaceae</taxon>
        <taxon>Nakamurella</taxon>
    </lineage>
</organism>
<dbReference type="InterPro" id="IPR021284">
    <property type="entry name" value="DUF2750"/>
</dbReference>
<dbReference type="Pfam" id="PF11042">
    <property type="entry name" value="DUF2750"/>
    <property type="match status" value="1"/>
</dbReference>
<dbReference type="AlphaFoldDB" id="A0A938YJ35"/>
<gene>
    <name evidence="1" type="ORF">JL107_06300</name>
</gene>
<dbReference type="RefSeq" id="WP_205256159.1">
    <property type="nucleotide sequence ID" value="NZ_BAAAPV010000003.1"/>
</dbReference>
<keyword evidence="2" id="KW-1185">Reference proteome</keyword>
<dbReference type="EMBL" id="JAERWL010000006">
    <property type="protein sequence ID" value="MBM9476049.1"/>
    <property type="molecule type" value="Genomic_DNA"/>
</dbReference>
<proteinExistence type="predicted"/>
<dbReference type="Proteomes" id="UP000663801">
    <property type="component" value="Unassembled WGS sequence"/>
</dbReference>
<protein>
    <submittedName>
        <fullName evidence="1">DUF2750 domain-containing protein</fullName>
    </submittedName>
</protein>
<sequence>MFTIQDDDGFPAPENSDGRRAMPFWSTRSRAERVCRVVPAYRLFRVVEITVGEWRERWLPGLDRDQLLVGVNWSGRRATGYDATAAQVEDRLRSRRIEV</sequence>
<name>A0A938YJ35_9ACTN</name>
<evidence type="ECO:0000313" key="2">
    <source>
        <dbReference type="Proteomes" id="UP000663801"/>
    </source>
</evidence>
<reference evidence="1" key="1">
    <citation type="submission" date="2021-01" db="EMBL/GenBank/DDBJ databases">
        <title>KCTC 19127 draft genome.</title>
        <authorList>
            <person name="An D."/>
        </authorList>
    </citation>
    <scope>NUCLEOTIDE SEQUENCE</scope>
    <source>
        <strain evidence="1">KCTC 19127</strain>
    </source>
</reference>
<accession>A0A938YJ35</accession>
<evidence type="ECO:0000313" key="1">
    <source>
        <dbReference type="EMBL" id="MBM9476049.1"/>
    </source>
</evidence>